<accession>A0ABW5KS50</accession>
<comment type="similarity">
    <text evidence="6">Belongs to the inorganic phosphate transporter (PiT) (TC 2.A.20) family.</text>
</comment>
<evidence type="ECO:0000313" key="7">
    <source>
        <dbReference type="EMBL" id="MFD2551707.1"/>
    </source>
</evidence>
<evidence type="ECO:0000256" key="2">
    <source>
        <dbReference type="ARBA" id="ARBA00022448"/>
    </source>
</evidence>
<keyword evidence="8" id="KW-1185">Reference proteome</keyword>
<feature type="transmembrane region" description="Helical" evidence="6">
    <location>
        <begin position="319"/>
        <end position="339"/>
    </location>
</feature>
<name>A0ABW5KS50_9FLAO</name>
<proteinExistence type="inferred from homology"/>
<feature type="transmembrane region" description="Helical" evidence="6">
    <location>
        <begin position="419"/>
        <end position="439"/>
    </location>
</feature>
<keyword evidence="6" id="KW-0592">Phosphate transport</keyword>
<feature type="transmembrane region" description="Helical" evidence="6">
    <location>
        <begin position="6"/>
        <end position="29"/>
    </location>
</feature>
<gene>
    <name evidence="7" type="ORF">ACFSQP_07760</name>
</gene>
<feature type="transmembrane region" description="Helical" evidence="6">
    <location>
        <begin position="262"/>
        <end position="280"/>
    </location>
</feature>
<evidence type="ECO:0000313" key="8">
    <source>
        <dbReference type="Proteomes" id="UP001597472"/>
    </source>
</evidence>
<evidence type="ECO:0000256" key="3">
    <source>
        <dbReference type="ARBA" id="ARBA00022692"/>
    </source>
</evidence>
<organism evidence="7 8">
    <name type="scientific">Bizionia sediminis</name>
    <dbReference type="NCBI Taxonomy" id="1737064"/>
    <lineage>
        <taxon>Bacteria</taxon>
        <taxon>Pseudomonadati</taxon>
        <taxon>Bacteroidota</taxon>
        <taxon>Flavobacteriia</taxon>
        <taxon>Flavobacteriales</taxon>
        <taxon>Flavobacteriaceae</taxon>
        <taxon>Bizionia</taxon>
    </lineage>
</organism>
<evidence type="ECO:0000256" key="1">
    <source>
        <dbReference type="ARBA" id="ARBA00004141"/>
    </source>
</evidence>
<keyword evidence="4 6" id="KW-1133">Transmembrane helix</keyword>
<evidence type="ECO:0000256" key="5">
    <source>
        <dbReference type="ARBA" id="ARBA00023136"/>
    </source>
</evidence>
<feature type="transmembrane region" description="Helical" evidence="6">
    <location>
        <begin position="506"/>
        <end position="524"/>
    </location>
</feature>
<feature type="transmembrane region" description="Helical" evidence="6">
    <location>
        <begin position="83"/>
        <end position="102"/>
    </location>
</feature>
<comment type="caution">
    <text evidence="7">The sequence shown here is derived from an EMBL/GenBank/DDBJ whole genome shotgun (WGS) entry which is preliminary data.</text>
</comment>
<keyword evidence="3 6" id="KW-0812">Transmembrane</keyword>
<protein>
    <recommendedName>
        <fullName evidence="6">Phosphate transporter</fullName>
    </recommendedName>
</protein>
<feature type="transmembrane region" description="Helical" evidence="6">
    <location>
        <begin position="114"/>
        <end position="132"/>
    </location>
</feature>
<keyword evidence="5 6" id="KW-0472">Membrane</keyword>
<evidence type="ECO:0000256" key="6">
    <source>
        <dbReference type="RuleBase" id="RU363058"/>
    </source>
</evidence>
<reference evidence="8" key="1">
    <citation type="journal article" date="2019" name="Int. J. Syst. Evol. Microbiol.">
        <title>The Global Catalogue of Microorganisms (GCM) 10K type strain sequencing project: providing services to taxonomists for standard genome sequencing and annotation.</title>
        <authorList>
            <consortium name="The Broad Institute Genomics Platform"/>
            <consortium name="The Broad Institute Genome Sequencing Center for Infectious Disease"/>
            <person name="Wu L."/>
            <person name="Ma J."/>
        </authorList>
    </citation>
    <scope>NUCLEOTIDE SEQUENCE [LARGE SCALE GENOMIC DNA]</scope>
    <source>
        <strain evidence="8">KCTC 42587</strain>
    </source>
</reference>
<feature type="transmembrane region" description="Helical" evidence="6">
    <location>
        <begin position="152"/>
        <end position="174"/>
    </location>
</feature>
<feature type="transmembrane region" description="Helical" evidence="6">
    <location>
        <begin position="475"/>
        <end position="500"/>
    </location>
</feature>
<dbReference type="EMBL" id="JBHULS010000002">
    <property type="protein sequence ID" value="MFD2551707.1"/>
    <property type="molecule type" value="Genomic_DNA"/>
</dbReference>
<dbReference type="InterPro" id="IPR001204">
    <property type="entry name" value="Phos_transporter"/>
</dbReference>
<dbReference type="Proteomes" id="UP001597472">
    <property type="component" value="Unassembled WGS sequence"/>
</dbReference>
<dbReference type="PANTHER" id="PTHR11101:SF16">
    <property type="entry name" value="PHOSPHATE TRANSPORTER"/>
    <property type="match status" value="1"/>
</dbReference>
<feature type="transmembrane region" description="Helical" evidence="6">
    <location>
        <begin position="445"/>
        <end position="463"/>
    </location>
</feature>
<dbReference type="Pfam" id="PF01384">
    <property type="entry name" value="PHO4"/>
    <property type="match status" value="2"/>
</dbReference>
<feature type="transmembrane region" description="Helical" evidence="6">
    <location>
        <begin position="236"/>
        <end position="255"/>
    </location>
</feature>
<feature type="transmembrane region" description="Helical" evidence="6">
    <location>
        <begin position="41"/>
        <end position="63"/>
    </location>
</feature>
<keyword evidence="2 6" id="KW-0813">Transport</keyword>
<dbReference type="PANTHER" id="PTHR11101">
    <property type="entry name" value="PHOSPHATE TRANSPORTER"/>
    <property type="match status" value="1"/>
</dbReference>
<feature type="transmembrane region" description="Helical" evidence="6">
    <location>
        <begin position="186"/>
        <end position="206"/>
    </location>
</feature>
<comment type="subcellular location">
    <subcellularLocation>
        <location evidence="1 6">Membrane</location>
        <topology evidence="1 6">Multi-pass membrane protein</topology>
    </subcellularLocation>
</comment>
<evidence type="ECO:0000256" key="4">
    <source>
        <dbReference type="ARBA" id="ARBA00022989"/>
    </source>
</evidence>
<dbReference type="RefSeq" id="WP_376893086.1">
    <property type="nucleotide sequence ID" value="NZ_JBHULS010000002.1"/>
</dbReference>
<sequence length="766" mass="84368">MDNIYLLMIVALAVLAVADLVVGVSNDAVNFLNSAIGSKAISFRTIMIVASVGVAVGAVFSSGMMEVARKGIFNPEEFMFNEIMIIFMAVMITDILLLDFFNSVGMPTSTTVSIVFELLGASVAMSLIKIGSAGGSFTDLINYINTSKATEIIFGILLSVIVAFTIGAAVQWVARLLLSYNFEKKANWVGALFGGFALSSITYFIFIKGLKGTAFADNTYAFLNGITINEFLEQQLGLILLISLIIWSAIAYLAISLLKTNIYKLIILVGTFALALAFAGNDLVNFIGVPIAGWLSYSTWAASGVAADAFSMGFLADKVATPTILLVAAGLIMVVTLWFSSKAKDVVKTSLDLSSQGETKERFQPNFLSRSFVRFAVLASQMSSYILPESWQKKIDKQFEVPVLTLKKDKTYELPAFDLVRAAVNLMVAAVLISIATSMKLPLSTTYVTFMVAMGTSLADRAWGAESAVYRVAGVLNVIGGWFFTAFIAFFAAATIAYLLNWNVTIMVPVLLLLATILLVRNYISHSKKSKELKAEDSLTRAESSSIQGVIYESTNNIANVIKRGNRIYTNAINGLAKQDLSLLKKNKKQVVKLGNEIEELRDNIFYFIKNLDESSVAASNFYINVLGYLQDITQSLEYISKVSHKHVNNNHKKLKFSQIKELKEVDERFERLFENTKAAFDSRSFEEIGTILSKKQEIIKVVTDKIQKQVERTRTEESSPKNTTLYFSILLETKDLLNATMNLLEEYHQAHDSSVEPATVPEADE</sequence>